<reference evidence="5 6" key="1">
    <citation type="submission" date="2017-10" db="EMBL/GenBank/DDBJ databases">
        <title>Two draft genome sequences of Pusillimonas sp. strains isolated from a nitrate- and radionuclide-contaminated groundwater in Russia.</title>
        <authorList>
            <person name="Grouzdev D.S."/>
            <person name="Tourova T.P."/>
            <person name="Goeva M.A."/>
            <person name="Babich T.L."/>
            <person name="Sokolova D.S."/>
            <person name="Abdullin R."/>
            <person name="Poltaraus A.B."/>
            <person name="Toshchakov S.V."/>
            <person name="Nazina T.N."/>
        </authorList>
    </citation>
    <scope>NUCLEOTIDE SEQUENCE [LARGE SCALE GENOMIC DNA]</scope>
    <source>
        <strain evidence="5 6">JR1/69-2-13</strain>
    </source>
</reference>
<feature type="domain" description="N-acetyltransferase" evidence="4">
    <location>
        <begin position="655"/>
        <end position="820"/>
    </location>
</feature>
<accession>A0A2N4UIF0</accession>
<dbReference type="EMBL" id="PDNV01000003">
    <property type="protein sequence ID" value="PLC54804.1"/>
    <property type="molecule type" value="Genomic_DNA"/>
</dbReference>
<evidence type="ECO:0000256" key="1">
    <source>
        <dbReference type="ARBA" id="ARBA00022598"/>
    </source>
</evidence>
<keyword evidence="6" id="KW-1185">Reference proteome</keyword>
<dbReference type="Pfam" id="PF13607">
    <property type="entry name" value="Succ_CoA_lig"/>
    <property type="match status" value="1"/>
</dbReference>
<dbReference type="CDD" id="cd04301">
    <property type="entry name" value="NAT_SF"/>
    <property type="match status" value="1"/>
</dbReference>
<evidence type="ECO:0000313" key="6">
    <source>
        <dbReference type="Proteomes" id="UP000234328"/>
    </source>
</evidence>
<comment type="caution">
    <text evidence="5">The sequence shown here is derived from an EMBL/GenBank/DDBJ whole genome shotgun (WGS) entry which is preliminary data.</text>
</comment>
<evidence type="ECO:0000256" key="3">
    <source>
        <dbReference type="ARBA" id="ARBA00022840"/>
    </source>
</evidence>
<dbReference type="PROSITE" id="PS51186">
    <property type="entry name" value="GNAT"/>
    <property type="match status" value="1"/>
</dbReference>
<dbReference type="InterPro" id="IPR000182">
    <property type="entry name" value="GNAT_dom"/>
</dbReference>
<dbReference type="PANTHER" id="PTHR43334:SF1">
    <property type="entry name" value="3-HYDROXYPROPIONATE--COA LIGASE [ADP-FORMING]"/>
    <property type="match status" value="1"/>
</dbReference>
<keyword evidence="2" id="KW-0547">Nucleotide-binding</keyword>
<name>A0A2N4UIF0_9BURK</name>
<dbReference type="InterPro" id="IPR051538">
    <property type="entry name" value="Acyl-CoA_Synth/Transferase"/>
</dbReference>
<keyword evidence="3" id="KW-0067">ATP-binding</keyword>
<sequence>MPRHRLTALFEPRSLLVLSDRPLPIVHSVPRSLQNTITIIDVDPGQPIELFQVLNGVGEGCRVDQVLLCIAPRRLPEALAAIKPFRPRCLTVLPHHTPSDDPVEDMVFCRTWGQLNDCMVLGPRSFGVQRPHLGMNLSHEAHVGLGGRVALVAQSRSITASVLDWAEDVRLGFSAVVSVGDETTIDVAETLDYLAMDPRTDSIALYLEETSSSRRFTSALRAAASVKPVIVLKVGHNADAASTEDTIFNVLLRRAGAVRIRYFVQLFSAIKVLAYTQHPRGRKIALFSNGDGAAQLALDVMGDTQSVFRAALGQPSITALDQLLEVGAKCRNPVVSFAPLTPEKVAQVIRILVADVGVDGVLVLLAPDPLSDLQGVARQLAEISPHSRKPIITCFMGDATMRALRHILDSAGTPAFRTPESAANAFGILASYHYNQRLSQQILPPEALSKPPRLDEAHALVRSIQSKRRRILTDQECRELLECFHVPLHYALDDDAISQGEAGDRLPLAIKVQRDAKFGPYITFGSGGQDALVAGAYSSIELPPLNSYLARQLILRSSVWQQRLSRHSTPAAFELLQETLERISELTSELPSLDSLIIDPMYVDDMQAVAHSVRIELTSQSMLVLPETTGYRHMAIHPYPRRLVQSKAFKDGSPWLLRPIRPEDAEPLQEFVRGLSDEARYMRFVSMMRELTPRMLARYTRIDYDRELALVATVQVPNPEHRGHPHEQIIGFAHYLRNADGRGAEYALVIGDAWQRRGLGAQLMRGLIEAAQYQGLTYIDGVVLATNRPMLSLMKHLGFQNDYDAEDPTMRRVWLDLGETRRS</sequence>
<dbReference type="InterPro" id="IPR032875">
    <property type="entry name" value="Succ_CoA_lig_flav_dom"/>
</dbReference>
<evidence type="ECO:0000313" key="5">
    <source>
        <dbReference type="EMBL" id="PLC54804.1"/>
    </source>
</evidence>
<dbReference type="OrthoDB" id="9807426at2"/>
<dbReference type="SUPFAM" id="SSF52210">
    <property type="entry name" value="Succinyl-CoA synthetase domains"/>
    <property type="match status" value="2"/>
</dbReference>
<dbReference type="AlphaFoldDB" id="A0A2N4UIF0"/>
<dbReference type="GO" id="GO:0005524">
    <property type="term" value="F:ATP binding"/>
    <property type="evidence" value="ECO:0007669"/>
    <property type="project" value="UniProtKB-KW"/>
</dbReference>
<dbReference type="SUPFAM" id="SSF55729">
    <property type="entry name" value="Acyl-CoA N-acyltransferases (Nat)"/>
    <property type="match status" value="1"/>
</dbReference>
<gene>
    <name evidence="5" type="ORF">CR155_04870</name>
</gene>
<dbReference type="Gene3D" id="3.30.470.20">
    <property type="entry name" value="ATP-grasp fold, B domain"/>
    <property type="match status" value="1"/>
</dbReference>
<dbReference type="InterPro" id="IPR016181">
    <property type="entry name" value="Acyl_CoA_acyltransferase"/>
</dbReference>
<dbReference type="Gene3D" id="3.40.50.261">
    <property type="entry name" value="Succinyl-CoA synthetase domains"/>
    <property type="match status" value="2"/>
</dbReference>
<dbReference type="InterPro" id="IPR016102">
    <property type="entry name" value="Succinyl-CoA_synth-like"/>
</dbReference>
<dbReference type="Proteomes" id="UP000234328">
    <property type="component" value="Unassembled WGS sequence"/>
</dbReference>
<evidence type="ECO:0000259" key="4">
    <source>
        <dbReference type="PROSITE" id="PS51186"/>
    </source>
</evidence>
<protein>
    <submittedName>
        <fullName evidence="5">GNAT family N-acetyltransferase</fullName>
    </submittedName>
</protein>
<keyword evidence="1" id="KW-0436">Ligase</keyword>
<proteinExistence type="predicted"/>
<dbReference type="Pfam" id="PF13302">
    <property type="entry name" value="Acetyltransf_3"/>
    <property type="match status" value="1"/>
</dbReference>
<keyword evidence="5" id="KW-0808">Transferase</keyword>
<dbReference type="RefSeq" id="WP_102068881.1">
    <property type="nucleotide sequence ID" value="NZ_PDNV01000003.1"/>
</dbReference>
<dbReference type="GO" id="GO:0016747">
    <property type="term" value="F:acyltransferase activity, transferring groups other than amino-acyl groups"/>
    <property type="evidence" value="ECO:0007669"/>
    <property type="project" value="InterPro"/>
</dbReference>
<dbReference type="GO" id="GO:0016874">
    <property type="term" value="F:ligase activity"/>
    <property type="evidence" value="ECO:0007669"/>
    <property type="project" value="UniProtKB-KW"/>
</dbReference>
<organism evidence="5 6">
    <name type="scientific">Pollutimonas nitritireducens</name>
    <dbReference type="NCBI Taxonomy" id="2045209"/>
    <lineage>
        <taxon>Bacteria</taxon>
        <taxon>Pseudomonadati</taxon>
        <taxon>Pseudomonadota</taxon>
        <taxon>Betaproteobacteria</taxon>
        <taxon>Burkholderiales</taxon>
        <taxon>Alcaligenaceae</taxon>
        <taxon>Pollutimonas</taxon>
    </lineage>
</organism>
<dbReference type="Gene3D" id="3.40.630.30">
    <property type="match status" value="1"/>
</dbReference>
<dbReference type="Pfam" id="PF13549">
    <property type="entry name" value="ATP-grasp_5"/>
    <property type="match status" value="1"/>
</dbReference>
<dbReference type="PANTHER" id="PTHR43334">
    <property type="entry name" value="ACETATE--COA LIGASE [ADP-FORMING]"/>
    <property type="match status" value="1"/>
</dbReference>
<evidence type="ECO:0000256" key="2">
    <source>
        <dbReference type="ARBA" id="ARBA00022741"/>
    </source>
</evidence>